<keyword evidence="6" id="KW-0812">Transmembrane</keyword>
<evidence type="ECO:0000256" key="6">
    <source>
        <dbReference type="SAM" id="Phobius"/>
    </source>
</evidence>
<accession>A0AAN9KEZ3</accession>
<evidence type="ECO:0000256" key="4">
    <source>
        <dbReference type="ARBA" id="ARBA00023136"/>
    </source>
</evidence>
<dbReference type="AlphaFoldDB" id="A0AAN9KEZ3"/>
<evidence type="ECO:0000256" key="2">
    <source>
        <dbReference type="ARBA" id="ARBA00022676"/>
    </source>
</evidence>
<gene>
    <name evidence="7" type="ORF">VNO77_33100</name>
</gene>
<keyword evidence="2" id="KW-0328">Glycosyltransferase</keyword>
<organism evidence="7 8">
    <name type="scientific">Canavalia gladiata</name>
    <name type="common">Sword bean</name>
    <name type="synonym">Dolichos gladiatus</name>
    <dbReference type="NCBI Taxonomy" id="3824"/>
    <lineage>
        <taxon>Eukaryota</taxon>
        <taxon>Viridiplantae</taxon>
        <taxon>Streptophyta</taxon>
        <taxon>Embryophyta</taxon>
        <taxon>Tracheophyta</taxon>
        <taxon>Spermatophyta</taxon>
        <taxon>Magnoliopsida</taxon>
        <taxon>eudicotyledons</taxon>
        <taxon>Gunneridae</taxon>
        <taxon>Pentapetalae</taxon>
        <taxon>rosids</taxon>
        <taxon>fabids</taxon>
        <taxon>Fabales</taxon>
        <taxon>Fabaceae</taxon>
        <taxon>Papilionoideae</taxon>
        <taxon>50 kb inversion clade</taxon>
        <taxon>NPAAA clade</taxon>
        <taxon>indigoferoid/millettioid clade</taxon>
        <taxon>Phaseoleae</taxon>
        <taxon>Canavalia</taxon>
    </lineage>
</organism>
<comment type="caution">
    <text evidence="7">The sequence shown here is derived from an EMBL/GenBank/DDBJ whole genome shotgun (WGS) entry which is preliminary data.</text>
</comment>
<evidence type="ECO:0000256" key="3">
    <source>
        <dbReference type="ARBA" id="ARBA00022679"/>
    </source>
</evidence>
<protein>
    <submittedName>
        <fullName evidence="7">Uncharacterized protein</fullName>
    </submittedName>
</protein>
<evidence type="ECO:0000313" key="8">
    <source>
        <dbReference type="Proteomes" id="UP001367508"/>
    </source>
</evidence>
<sequence length="384" mass="44165">MGSEVKHHPLVSKILSSILHFPNLLRFLFIVIGLSLGVIISVYIKSLSFNLQLLQKSLITLPPSPPKPLPQQTPSESVPNIQQFPMHNMEDNELFRRALMVPGRNEFPGKHVPKIAFMFLTKGPIPLTPLWEMFFKGHEGLYTIYVHTHPSYKWFLPEHSVFFGRAIPSKAVKWGKPSMVDAERRLLANALLDFHNERFVLLSDSCIPLFNFTTTYNYLLSVNESLVSSYDDPRKVGRGRYNPKMGPTISISDWRKGSQWFEVNRKLALKIVSDNKFYPIFTKHCNPPCYMDEHYIPTLVNKCFPKENLNRTITWVDWSKGGPHPRRFGRSVISVEFLNQIRFKYNESGNSNATSSAFLFARKFMPVALHPLLQIAPMLLGLNY</sequence>
<evidence type="ECO:0000256" key="5">
    <source>
        <dbReference type="ARBA" id="ARBA00023180"/>
    </source>
</evidence>
<feature type="transmembrane region" description="Helical" evidence="6">
    <location>
        <begin position="24"/>
        <end position="44"/>
    </location>
</feature>
<dbReference type="Pfam" id="PF02485">
    <property type="entry name" value="Branch"/>
    <property type="match status" value="1"/>
</dbReference>
<dbReference type="InterPro" id="IPR044174">
    <property type="entry name" value="BC10-like"/>
</dbReference>
<evidence type="ECO:0000256" key="1">
    <source>
        <dbReference type="ARBA" id="ARBA00004606"/>
    </source>
</evidence>
<dbReference type="GO" id="GO:0016757">
    <property type="term" value="F:glycosyltransferase activity"/>
    <property type="evidence" value="ECO:0007669"/>
    <property type="project" value="UniProtKB-KW"/>
</dbReference>
<keyword evidence="5" id="KW-0325">Glycoprotein</keyword>
<dbReference type="Proteomes" id="UP001367508">
    <property type="component" value="Unassembled WGS sequence"/>
</dbReference>
<keyword evidence="6" id="KW-1133">Transmembrane helix</keyword>
<reference evidence="7 8" key="1">
    <citation type="submission" date="2024-01" db="EMBL/GenBank/DDBJ databases">
        <title>The genomes of 5 underutilized Papilionoideae crops provide insights into root nodulation and disease resistanc.</title>
        <authorList>
            <person name="Jiang F."/>
        </authorList>
    </citation>
    <scope>NUCLEOTIDE SEQUENCE [LARGE SCALE GENOMIC DNA]</scope>
    <source>
        <strain evidence="7">LVBAO_FW01</strain>
        <tissue evidence="7">Leaves</tissue>
    </source>
</reference>
<keyword evidence="3" id="KW-0808">Transferase</keyword>
<dbReference type="InterPro" id="IPR003406">
    <property type="entry name" value="Glyco_trans_14"/>
</dbReference>
<dbReference type="PANTHER" id="PTHR31042:SF20">
    <property type="entry name" value="CORE-2_I-BRANCHING BETA-1,6-N-ACETYLGLUCOSAMINYLTRANSFERASE FAMILY PROTEIN"/>
    <property type="match status" value="1"/>
</dbReference>
<proteinExistence type="predicted"/>
<dbReference type="GO" id="GO:0016020">
    <property type="term" value="C:membrane"/>
    <property type="evidence" value="ECO:0007669"/>
    <property type="project" value="UniProtKB-SubCell"/>
</dbReference>
<keyword evidence="8" id="KW-1185">Reference proteome</keyword>
<comment type="subcellular location">
    <subcellularLocation>
        <location evidence="1">Membrane</location>
        <topology evidence="1">Single-pass type II membrane protein</topology>
    </subcellularLocation>
</comment>
<dbReference type="EMBL" id="JAYMYQ010000008">
    <property type="protein sequence ID" value="KAK7314574.1"/>
    <property type="molecule type" value="Genomic_DNA"/>
</dbReference>
<keyword evidence="4 6" id="KW-0472">Membrane</keyword>
<name>A0AAN9KEZ3_CANGL</name>
<dbReference type="PANTHER" id="PTHR31042">
    <property type="entry name" value="CORE-2/I-BRANCHING BETA-1,6-N-ACETYLGLUCOSAMINYLTRANSFERASE FAMILY PROTEIN-RELATED"/>
    <property type="match status" value="1"/>
</dbReference>
<evidence type="ECO:0000313" key="7">
    <source>
        <dbReference type="EMBL" id="KAK7314574.1"/>
    </source>
</evidence>